<protein>
    <recommendedName>
        <fullName evidence="3">Secreted protein</fullName>
    </recommendedName>
</protein>
<evidence type="ECO:0000256" key="1">
    <source>
        <dbReference type="SAM" id="SignalP"/>
    </source>
</evidence>
<feature type="chain" id="PRO_5034254042" description="Secreted protein" evidence="1">
    <location>
        <begin position="31"/>
        <end position="99"/>
    </location>
</feature>
<reference evidence="2" key="1">
    <citation type="submission" date="2021-05" db="EMBL/GenBank/DDBJ databases">
        <authorList>
            <person name="Alioto T."/>
            <person name="Alioto T."/>
            <person name="Gomez Garrido J."/>
        </authorList>
    </citation>
    <scope>NUCLEOTIDE SEQUENCE</scope>
</reference>
<name>A0A8D8Z3M2_9HEMI</name>
<evidence type="ECO:0000313" key="2">
    <source>
        <dbReference type="EMBL" id="CAG6740329.1"/>
    </source>
</evidence>
<evidence type="ECO:0008006" key="3">
    <source>
        <dbReference type="Google" id="ProtNLM"/>
    </source>
</evidence>
<dbReference type="EMBL" id="HBUF01418362">
    <property type="protein sequence ID" value="CAG6740329.1"/>
    <property type="molecule type" value="Transcribed_RNA"/>
</dbReference>
<sequence>MITKTSENLALLYQLLALASFGSPKDGSCGQDPLPVPERNVQKATLFILLNAEIAEWIFQEPVNVMMSSFLYSGHTQKPEENLLLRQKKKIVDLCMICG</sequence>
<feature type="signal peptide" evidence="1">
    <location>
        <begin position="1"/>
        <end position="30"/>
    </location>
</feature>
<proteinExistence type="predicted"/>
<accession>A0A8D8Z3M2</accession>
<organism evidence="2">
    <name type="scientific">Cacopsylla melanoneura</name>
    <dbReference type="NCBI Taxonomy" id="428564"/>
    <lineage>
        <taxon>Eukaryota</taxon>
        <taxon>Metazoa</taxon>
        <taxon>Ecdysozoa</taxon>
        <taxon>Arthropoda</taxon>
        <taxon>Hexapoda</taxon>
        <taxon>Insecta</taxon>
        <taxon>Pterygota</taxon>
        <taxon>Neoptera</taxon>
        <taxon>Paraneoptera</taxon>
        <taxon>Hemiptera</taxon>
        <taxon>Sternorrhyncha</taxon>
        <taxon>Psylloidea</taxon>
        <taxon>Psyllidae</taxon>
        <taxon>Psyllinae</taxon>
        <taxon>Cacopsylla</taxon>
    </lineage>
</organism>
<keyword evidence="1" id="KW-0732">Signal</keyword>
<dbReference type="AlphaFoldDB" id="A0A8D8Z3M2"/>